<evidence type="ECO:0000313" key="2">
    <source>
        <dbReference type="Proteomes" id="UP001199106"/>
    </source>
</evidence>
<organism evidence="1 2">
    <name type="scientific">Alternaria panax</name>
    <dbReference type="NCBI Taxonomy" id="48097"/>
    <lineage>
        <taxon>Eukaryota</taxon>
        <taxon>Fungi</taxon>
        <taxon>Dikarya</taxon>
        <taxon>Ascomycota</taxon>
        <taxon>Pezizomycotina</taxon>
        <taxon>Dothideomycetes</taxon>
        <taxon>Pleosporomycetidae</taxon>
        <taxon>Pleosporales</taxon>
        <taxon>Pleosporineae</taxon>
        <taxon>Pleosporaceae</taxon>
        <taxon>Alternaria</taxon>
        <taxon>Alternaria sect. Panax</taxon>
    </lineage>
</organism>
<dbReference type="AlphaFoldDB" id="A0AAD4IDG6"/>
<evidence type="ECO:0000313" key="1">
    <source>
        <dbReference type="EMBL" id="KAG9192525.1"/>
    </source>
</evidence>
<dbReference type="Proteomes" id="UP001199106">
    <property type="component" value="Unassembled WGS sequence"/>
</dbReference>
<proteinExistence type="predicted"/>
<gene>
    <name evidence="1" type="ORF">G6011_11259</name>
</gene>
<comment type="caution">
    <text evidence="1">The sequence shown here is derived from an EMBL/GenBank/DDBJ whole genome shotgun (WGS) entry which is preliminary data.</text>
</comment>
<dbReference type="EMBL" id="JAANER010000003">
    <property type="protein sequence ID" value="KAG9192525.1"/>
    <property type="molecule type" value="Genomic_DNA"/>
</dbReference>
<sequence>MASQEPWTQRLREHCLVRGLQEPTYTDLSDRRGKLNPAHQYGTLFKLSLANTEFRRSNSLVDYGHYQREQLPGEVLV</sequence>
<reference evidence="1" key="1">
    <citation type="submission" date="2021-07" db="EMBL/GenBank/DDBJ databases">
        <title>Genome Resource of American Ginseng Black Spot Pathogen Alternaria panax.</title>
        <authorList>
            <person name="Qiu C."/>
            <person name="Wang W."/>
            <person name="Liu Z."/>
        </authorList>
    </citation>
    <scope>NUCLEOTIDE SEQUENCE</scope>
    <source>
        <strain evidence="1">BNCC115425</strain>
    </source>
</reference>
<protein>
    <submittedName>
        <fullName evidence="1">Uncharacterized protein</fullName>
    </submittedName>
</protein>
<keyword evidence="2" id="KW-1185">Reference proteome</keyword>
<name>A0AAD4IDG6_9PLEO</name>
<accession>A0AAD4IDG6</accession>